<gene>
    <name evidence="1" type="ORF">H257_05807</name>
</gene>
<proteinExistence type="predicted"/>
<dbReference type="InterPro" id="IPR015947">
    <property type="entry name" value="PUA-like_sf"/>
</dbReference>
<accession>W4GQS1</accession>
<dbReference type="AlphaFoldDB" id="W4GQS1"/>
<dbReference type="EMBL" id="KI913124">
    <property type="protein sequence ID" value="ETV81238.1"/>
    <property type="molecule type" value="Genomic_DNA"/>
</dbReference>
<dbReference type="Gene3D" id="2.30.130.30">
    <property type="entry name" value="Hypothetical protein"/>
    <property type="match status" value="1"/>
</dbReference>
<dbReference type="VEuPathDB" id="FungiDB:H257_05807"/>
<dbReference type="GeneID" id="20807803"/>
<reference evidence="1" key="1">
    <citation type="submission" date="2013-12" db="EMBL/GenBank/DDBJ databases">
        <title>The Genome Sequence of Aphanomyces astaci APO3.</title>
        <authorList>
            <consortium name="The Broad Institute Genomics Platform"/>
            <person name="Russ C."/>
            <person name="Tyler B."/>
            <person name="van West P."/>
            <person name="Dieguez-Uribeondo J."/>
            <person name="Young S.K."/>
            <person name="Zeng Q."/>
            <person name="Gargeya S."/>
            <person name="Fitzgerald M."/>
            <person name="Abouelleil A."/>
            <person name="Alvarado L."/>
            <person name="Chapman S.B."/>
            <person name="Gainer-Dewar J."/>
            <person name="Goldberg J."/>
            <person name="Griggs A."/>
            <person name="Gujja S."/>
            <person name="Hansen M."/>
            <person name="Howarth C."/>
            <person name="Imamovic A."/>
            <person name="Ireland A."/>
            <person name="Larimer J."/>
            <person name="McCowan C."/>
            <person name="Murphy C."/>
            <person name="Pearson M."/>
            <person name="Poon T.W."/>
            <person name="Priest M."/>
            <person name="Roberts A."/>
            <person name="Saif S."/>
            <person name="Shea T."/>
            <person name="Sykes S."/>
            <person name="Wortman J."/>
            <person name="Nusbaum C."/>
            <person name="Birren B."/>
        </authorList>
    </citation>
    <scope>NUCLEOTIDE SEQUENCE [LARGE SCALE GENOMIC DNA]</scope>
    <source>
        <strain evidence="1">APO3</strain>
    </source>
</reference>
<dbReference type="SUPFAM" id="SSF88697">
    <property type="entry name" value="PUA domain-like"/>
    <property type="match status" value="1"/>
</dbReference>
<protein>
    <recommendedName>
        <fullName evidence="2">OB domain-containing protein</fullName>
    </recommendedName>
</protein>
<dbReference type="OrthoDB" id="112749at2759"/>
<sequence>MSHHLKLLLRDVFAPSRCRWDDGRKQYGIGNPIQFFTRVRIMGTVRACGATALELDDGTAVIAVQFSAHMRFRPGDLVDCLGELQPSRQALRSSYILASNILPVLDANMETLRFLEIIHLYKASYFSGQPPATSSELARPLAALPTAVMAGIKRKFATDALEYLFDNGPSQKARRTAEESRGDEFYLTVPEVEAARLASGQRRLELRVNKPPYSIIVPGDTIFFNGAHAVQVGAVRNYVSLAIALQAETPSLLLPQGVESAHALAHYSSLASDADVRTFGVAVFEFIDRGDDQPLPLATTSHIPSDPGAAVQELLEAETMSINDLVGRLAPTHSASAIAIALDELQMDGFIYQLPNGHYAIL</sequence>
<dbReference type="RefSeq" id="XP_009829096.1">
    <property type="nucleotide sequence ID" value="XM_009830794.1"/>
</dbReference>
<organism evidence="1">
    <name type="scientific">Aphanomyces astaci</name>
    <name type="common">Crayfish plague agent</name>
    <dbReference type="NCBI Taxonomy" id="112090"/>
    <lineage>
        <taxon>Eukaryota</taxon>
        <taxon>Sar</taxon>
        <taxon>Stramenopiles</taxon>
        <taxon>Oomycota</taxon>
        <taxon>Saprolegniomycetes</taxon>
        <taxon>Saprolegniales</taxon>
        <taxon>Verrucalvaceae</taxon>
        <taxon>Aphanomyces</taxon>
    </lineage>
</organism>
<name>W4GQS1_APHAT</name>
<dbReference type="Gene3D" id="2.40.50.140">
    <property type="entry name" value="Nucleic acid-binding proteins"/>
    <property type="match status" value="1"/>
</dbReference>
<evidence type="ECO:0000313" key="1">
    <source>
        <dbReference type="EMBL" id="ETV81238.1"/>
    </source>
</evidence>
<dbReference type="InterPro" id="IPR012340">
    <property type="entry name" value="NA-bd_OB-fold"/>
</dbReference>
<evidence type="ECO:0008006" key="2">
    <source>
        <dbReference type="Google" id="ProtNLM"/>
    </source>
</evidence>